<dbReference type="GO" id="GO:0003700">
    <property type="term" value="F:DNA-binding transcription factor activity"/>
    <property type="evidence" value="ECO:0007669"/>
    <property type="project" value="InterPro"/>
</dbReference>
<dbReference type="InterPro" id="IPR000551">
    <property type="entry name" value="MerR-type_HTH_dom"/>
</dbReference>
<dbReference type="PANTHER" id="PTHR30204">
    <property type="entry name" value="REDOX-CYCLING DRUG-SENSING TRANSCRIPTIONAL ACTIVATOR SOXR"/>
    <property type="match status" value="1"/>
</dbReference>
<dbReference type="CDD" id="cd01109">
    <property type="entry name" value="HTH_YyaN"/>
    <property type="match status" value="1"/>
</dbReference>
<dbReference type="PRINTS" id="PR00040">
    <property type="entry name" value="HTHMERR"/>
</dbReference>
<dbReference type="PROSITE" id="PS50937">
    <property type="entry name" value="HTH_MERR_2"/>
    <property type="match status" value="1"/>
</dbReference>
<sequence length="133" mass="15116">MSEATAMTPELLPRYTIGEVVERTGLSAHTLRWYERIGLLDHPARSHHGQRRFCDADLGWLAFLGNLRATGMPVAGMLRYAELVRAGAGTEAARRELLIEHREEVLVRIRDLQANLLVLDYKIDLYGERQDCT</sequence>
<dbReference type="Proteomes" id="UP000657385">
    <property type="component" value="Unassembled WGS sequence"/>
</dbReference>
<dbReference type="GO" id="GO:0003677">
    <property type="term" value="F:DNA binding"/>
    <property type="evidence" value="ECO:0007669"/>
    <property type="project" value="UniProtKB-KW"/>
</dbReference>
<evidence type="ECO:0000313" key="3">
    <source>
        <dbReference type="EMBL" id="MBF9073200.1"/>
    </source>
</evidence>
<dbReference type="Gene3D" id="1.10.1660.10">
    <property type="match status" value="1"/>
</dbReference>
<name>A0A931BGV2_9ACTN</name>
<dbReference type="AlphaFoldDB" id="A0A931BGV2"/>
<gene>
    <name evidence="3" type="ORF">I2501_34835</name>
</gene>
<comment type="caution">
    <text evidence="3">The sequence shown here is derived from an EMBL/GenBank/DDBJ whole genome shotgun (WGS) entry which is preliminary data.</text>
</comment>
<dbReference type="InterPro" id="IPR009061">
    <property type="entry name" value="DNA-bd_dom_put_sf"/>
</dbReference>
<dbReference type="Pfam" id="PF13411">
    <property type="entry name" value="MerR_1"/>
    <property type="match status" value="1"/>
</dbReference>
<evidence type="ECO:0000313" key="4">
    <source>
        <dbReference type="Proteomes" id="UP000657385"/>
    </source>
</evidence>
<reference evidence="3" key="1">
    <citation type="submission" date="2020-11" db="EMBL/GenBank/DDBJ databases">
        <title>Isolation and identification of active actinomycetes.</title>
        <authorList>
            <person name="Yu B."/>
        </authorList>
    </citation>
    <scope>NUCLEOTIDE SEQUENCE</scope>
    <source>
        <strain evidence="3">NEAU-YB345</strain>
    </source>
</reference>
<keyword evidence="4" id="KW-1185">Reference proteome</keyword>
<feature type="domain" description="HTH merR-type" evidence="2">
    <location>
        <begin position="14"/>
        <end position="83"/>
    </location>
</feature>
<keyword evidence="1" id="KW-0238">DNA-binding</keyword>
<dbReference type="SUPFAM" id="SSF46955">
    <property type="entry name" value="Putative DNA-binding domain"/>
    <property type="match status" value="1"/>
</dbReference>
<proteinExistence type="predicted"/>
<evidence type="ECO:0000256" key="1">
    <source>
        <dbReference type="ARBA" id="ARBA00023125"/>
    </source>
</evidence>
<dbReference type="PANTHER" id="PTHR30204:SF98">
    <property type="entry name" value="HTH-TYPE TRANSCRIPTIONAL REGULATOR ADHR"/>
    <property type="match status" value="1"/>
</dbReference>
<dbReference type="InterPro" id="IPR047057">
    <property type="entry name" value="MerR_fam"/>
</dbReference>
<organism evidence="3 4">
    <name type="scientific">Streptacidiphilus fuscans</name>
    <dbReference type="NCBI Taxonomy" id="2789292"/>
    <lineage>
        <taxon>Bacteria</taxon>
        <taxon>Bacillati</taxon>
        <taxon>Actinomycetota</taxon>
        <taxon>Actinomycetes</taxon>
        <taxon>Kitasatosporales</taxon>
        <taxon>Streptomycetaceae</taxon>
        <taxon>Streptacidiphilus</taxon>
    </lineage>
</organism>
<dbReference type="EMBL" id="JADPRT010000020">
    <property type="protein sequence ID" value="MBF9073200.1"/>
    <property type="molecule type" value="Genomic_DNA"/>
</dbReference>
<accession>A0A931BGV2</accession>
<protein>
    <submittedName>
        <fullName evidence="3">MerR family transcriptional regulator</fullName>
    </submittedName>
</protein>
<dbReference type="RefSeq" id="WP_196198175.1">
    <property type="nucleotide sequence ID" value="NZ_JADPRT010000020.1"/>
</dbReference>
<dbReference type="SMART" id="SM00422">
    <property type="entry name" value="HTH_MERR"/>
    <property type="match status" value="1"/>
</dbReference>
<evidence type="ECO:0000259" key="2">
    <source>
        <dbReference type="PROSITE" id="PS50937"/>
    </source>
</evidence>